<evidence type="ECO:0000256" key="7">
    <source>
        <dbReference type="ARBA" id="ARBA00022840"/>
    </source>
</evidence>
<keyword evidence="7" id="KW-0067">ATP-binding</keyword>
<keyword evidence="9" id="KW-0812">Transmembrane</keyword>
<feature type="transmembrane region" description="Helical" evidence="9">
    <location>
        <begin position="203"/>
        <end position="220"/>
    </location>
</feature>
<evidence type="ECO:0000313" key="11">
    <source>
        <dbReference type="EMBL" id="UPL16857.1"/>
    </source>
</evidence>
<organism evidence="11 12">
    <name type="scientific">Microbacterium aurugineum</name>
    <dbReference type="NCBI Taxonomy" id="2851642"/>
    <lineage>
        <taxon>Bacteria</taxon>
        <taxon>Bacillati</taxon>
        <taxon>Actinomycetota</taxon>
        <taxon>Actinomycetes</taxon>
        <taxon>Micrococcales</taxon>
        <taxon>Microbacteriaceae</taxon>
        <taxon>Microbacterium</taxon>
    </lineage>
</organism>
<evidence type="ECO:0000256" key="4">
    <source>
        <dbReference type="ARBA" id="ARBA00022679"/>
    </source>
</evidence>
<dbReference type="RefSeq" id="WP_261812173.1">
    <property type="nucleotide sequence ID" value="NZ_CP078078.1"/>
</dbReference>
<dbReference type="SUPFAM" id="SSF55874">
    <property type="entry name" value="ATPase domain of HSP90 chaperone/DNA topoisomerase II/histidine kinase"/>
    <property type="match status" value="1"/>
</dbReference>
<evidence type="ECO:0000256" key="6">
    <source>
        <dbReference type="ARBA" id="ARBA00022777"/>
    </source>
</evidence>
<feature type="domain" description="Histidine kinase/HSP90-like ATPase" evidence="10">
    <location>
        <begin position="492"/>
        <end position="582"/>
    </location>
</feature>
<dbReference type="EMBL" id="CP078078">
    <property type="protein sequence ID" value="UPL16857.1"/>
    <property type="molecule type" value="Genomic_DNA"/>
</dbReference>
<keyword evidence="4" id="KW-0808">Transferase</keyword>
<dbReference type="CDD" id="cd16917">
    <property type="entry name" value="HATPase_UhpB-NarQ-NarX-like"/>
    <property type="match status" value="1"/>
</dbReference>
<evidence type="ECO:0000256" key="5">
    <source>
        <dbReference type="ARBA" id="ARBA00022741"/>
    </source>
</evidence>
<feature type="transmembrane region" description="Helical" evidence="9">
    <location>
        <begin position="24"/>
        <end position="47"/>
    </location>
</feature>
<evidence type="ECO:0000256" key="3">
    <source>
        <dbReference type="ARBA" id="ARBA00022553"/>
    </source>
</evidence>
<protein>
    <recommendedName>
        <fullName evidence="2">histidine kinase</fullName>
        <ecNumber evidence="2">2.7.13.3</ecNumber>
    </recommendedName>
</protein>
<evidence type="ECO:0000256" key="9">
    <source>
        <dbReference type="SAM" id="Phobius"/>
    </source>
</evidence>
<keyword evidence="9" id="KW-1133">Transmembrane helix</keyword>
<dbReference type="InterPro" id="IPR003594">
    <property type="entry name" value="HATPase_dom"/>
</dbReference>
<reference evidence="11 12" key="1">
    <citation type="submission" date="2021-06" db="EMBL/GenBank/DDBJ databases">
        <title>Genome-based taxonomic framework of Microbacterium strains isolated from marine environment, the description of four new species and reclassification of four preexisting species.</title>
        <authorList>
            <person name="Lee S.D."/>
            <person name="Kim S.-M."/>
            <person name="Byeon Y.-S."/>
            <person name="Yang H.L."/>
            <person name="Kim I.S."/>
        </authorList>
    </citation>
    <scope>NUCLEOTIDE SEQUENCE [LARGE SCALE GENOMIC DNA]</scope>
    <source>
        <strain evidence="11 12">KSW4-10</strain>
    </source>
</reference>
<dbReference type="Proteomes" id="UP000830631">
    <property type="component" value="Chromosome"/>
</dbReference>
<name>A0ABY4IXX5_9MICO</name>
<dbReference type="InterPro" id="IPR011712">
    <property type="entry name" value="Sig_transdc_His_kin_sub3_dim/P"/>
</dbReference>
<keyword evidence="8" id="KW-0902">Two-component regulatory system</keyword>
<feature type="transmembrane region" description="Helical" evidence="9">
    <location>
        <begin position="53"/>
        <end position="75"/>
    </location>
</feature>
<keyword evidence="3" id="KW-0597">Phosphoprotein</keyword>
<dbReference type="Gene3D" id="3.30.565.10">
    <property type="entry name" value="Histidine kinase-like ATPase, C-terminal domain"/>
    <property type="match status" value="1"/>
</dbReference>
<dbReference type="PANTHER" id="PTHR24421:SF10">
    <property type="entry name" value="NITRATE_NITRITE SENSOR PROTEIN NARQ"/>
    <property type="match status" value="1"/>
</dbReference>
<dbReference type="EC" id="2.7.13.3" evidence="2"/>
<feature type="transmembrane region" description="Helical" evidence="9">
    <location>
        <begin position="232"/>
        <end position="253"/>
    </location>
</feature>
<keyword evidence="6" id="KW-0418">Kinase</keyword>
<comment type="catalytic activity">
    <reaction evidence="1">
        <text>ATP + protein L-histidine = ADP + protein N-phospho-L-histidine.</text>
        <dbReference type="EC" id="2.7.13.3"/>
    </reaction>
</comment>
<feature type="transmembrane region" description="Helical" evidence="9">
    <location>
        <begin position="82"/>
        <end position="102"/>
    </location>
</feature>
<feature type="transmembrane region" description="Helical" evidence="9">
    <location>
        <begin position="108"/>
        <end position="128"/>
    </location>
</feature>
<dbReference type="InterPro" id="IPR036890">
    <property type="entry name" value="HATPase_C_sf"/>
</dbReference>
<evidence type="ECO:0000313" key="12">
    <source>
        <dbReference type="Proteomes" id="UP000830631"/>
    </source>
</evidence>
<accession>A0ABY4IXX5</accession>
<dbReference type="Pfam" id="PF02518">
    <property type="entry name" value="HATPase_c"/>
    <property type="match status" value="1"/>
</dbReference>
<evidence type="ECO:0000256" key="2">
    <source>
        <dbReference type="ARBA" id="ARBA00012438"/>
    </source>
</evidence>
<keyword evidence="9" id="KW-0472">Membrane</keyword>
<dbReference type="Pfam" id="PF07730">
    <property type="entry name" value="HisKA_3"/>
    <property type="match status" value="1"/>
</dbReference>
<feature type="transmembrane region" description="Helical" evidence="9">
    <location>
        <begin position="140"/>
        <end position="158"/>
    </location>
</feature>
<feature type="transmembrane region" description="Helical" evidence="9">
    <location>
        <begin position="170"/>
        <end position="191"/>
    </location>
</feature>
<proteinExistence type="predicted"/>
<gene>
    <name evidence="11" type="ORF">KV397_03315</name>
</gene>
<dbReference type="InterPro" id="IPR050482">
    <property type="entry name" value="Sensor_HK_TwoCompSys"/>
</dbReference>
<dbReference type="PANTHER" id="PTHR24421">
    <property type="entry name" value="NITRATE/NITRITE SENSOR PROTEIN NARX-RELATED"/>
    <property type="match status" value="1"/>
</dbReference>
<evidence type="ECO:0000256" key="8">
    <source>
        <dbReference type="ARBA" id="ARBA00023012"/>
    </source>
</evidence>
<keyword evidence="5" id="KW-0547">Nucleotide-binding</keyword>
<keyword evidence="12" id="KW-1185">Reference proteome</keyword>
<evidence type="ECO:0000256" key="1">
    <source>
        <dbReference type="ARBA" id="ARBA00000085"/>
    </source>
</evidence>
<dbReference type="SMART" id="SM00387">
    <property type="entry name" value="HATPase_c"/>
    <property type="match status" value="1"/>
</dbReference>
<evidence type="ECO:0000259" key="10">
    <source>
        <dbReference type="SMART" id="SM00387"/>
    </source>
</evidence>
<sequence>MSAPVSPLTSPTPRRLQGGRTGSLELALMVVAVFTALLGIIVIAVGSEQSGEPFAVLAFVALAWIWAGAGICAWWRRPTNGIGGLLLVGSVSIFLMSTGVLGPPSMNWLNAIFATTPLGVAIHLLLAFPSGRVRGRLSATAVVLGYVTCIVFDTARALTTGTPAFERLSFVQSVLGVTAMAMTAVVLAQRLRSADAAHRRRLLPLYTYGLLAVICLPLIPNVLLPMGLDFDIVISLQCVLLAGLPIAFLFGVLRGGFSRTAPLEALSEWLAIRGASRPAVAQALATTVGDDTLRVSYWDAAKGQYVDERGEQVLRDQLLSDRDRAWLQVRVDDDVVGAVDYDARMIAEPGPVRRAAEVLAIALDRERLTAQLLVSNQALSRSRVRLVEAADRERSRIARDLHDGLQMQLVLLAIEAQTIANAAGGSAVTGDIEKLRRGIDLAAADLRRLVHDVLPAALLERGLLAATEDLMDRLSVPTTLEADVDETMISTSTAHTAYFIIAEALANTVKHAGASRVRIALTQRDGRISLDVEDDGVGGARIGAGAGLRGLADRVDALSGTISIRSEPLRGTRVRVELPCAS</sequence>
<dbReference type="Gene3D" id="1.20.5.1930">
    <property type="match status" value="1"/>
</dbReference>